<protein>
    <submittedName>
        <fullName evidence="2">Cupin domain-containing protein</fullName>
    </submittedName>
</protein>
<sequence length="110" mass="12087">MGVYTWDDPAQIDEFESGGQRRVLGYTDRMMLVHYSLNAGDEGELHSHADTVQASYVIDGQLELRGEYDTTVGPGDSYVIPPGTVHSVYAKTSCDVLDAFSPPLDAYKPE</sequence>
<dbReference type="Proteomes" id="UP001597052">
    <property type="component" value="Unassembled WGS sequence"/>
</dbReference>
<organism evidence="2 3">
    <name type="scientific">Halohasta litorea</name>
    <dbReference type="NCBI Taxonomy" id="869891"/>
    <lineage>
        <taxon>Archaea</taxon>
        <taxon>Methanobacteriati</taxon>
        <taxon>Methanobacteriota</taxon>
        <taxon>Stenosarchaea group</taxon>
        <taxon>Halobacteria</taxon>
        <taxon>Halobacteriales</taxon>
        <taxon>Haloferacaceae</taxon>
        <taxon>Halohasta</taxon>
    </lineage>
</organism>
<dbReference type="AlphaFoldDB" id="A0ABD6D2K1"/>
<feature type="domain" description="Cupin type-2" evidence="1">
    <location>
        <begin position="35"/>
        <end position="97"/>
    </location>
</feature>
<dbReference type="InterPro" id="IPR052535">
    <property type="entry name" value="Bacilysin_H2HPP_isomerase"/>
</dbReference>
<dbReference type="RefSeq" id="WP_256397264.1">
    <property type="nucleotide sequence ID" value="NZ_JANHDJ010000007.1"/>
</dbReference>
<evidence type="ECO:0000313" key="2">
    <source>
        <dbReference type="EMBL" id="MFD1640258.1"/>
    </source>
</evidence>
<dbReference type="PANTHER" id="PTHR40112">
    <property type="entry name" value="H2HPP ISOMERASE"/>
    <property type="match status" value="1"/>
</dbReference>
<name>A0ABD6D2K1_9EURY</name>
<comment type="caution">
    <text evidence="2">The sequence shown here is derived from an EMBL/GenBank/DDBJ whole genome shotgun (WGS) entry which is preliminary data.</text>
</comment>
<proteinExistence type="predicted"/>
<dbReference type="PANTHER" id="PTHR40112:SF1">
    <property type="entry name" value="H2HPP ISOMERASE"/>
    <property type="match status" value="1"/>
</dbReference>
<evidence type="ECO:0000313" key="3">
    <source>
        <dbReference type="Proteomes" id="UP001597052"/>
    </source>
</evidence>
<evidence type="ECO:0000259" key="1">
    <source>
        <dbReference type="Pfam" id="PF07883"/>
    </source>
</evidence>
<dbReference type="InterPro" id="IPR011051">
    <property type="entry name" value="RmlC_Cupin_sf"/>
</dbReference>
<gene>
    <name evidence="2" type="ORF">ACFSBW_00025</name>
</gene>
<keyword evidence="3" id="KW-1185">Reference proteome</keyword>
<dbReference type="EMBL" id="JBHUDM010000001">
    <property type="protein sequence ID" value="MFD1640258.1"/>
    <property type="molecule type" value="Genomic_DNA"/>
</dbReference>
<dbReference type="InterPro" id="IPR014710">
    <property type="entry name" value="RmlC-like_jellyroll"/>
</dbReference>
<accession>A0ABD6D2K1</accession>
<dbReference type="Pfam" id="PF07883">
    <property type="entry name" value="Cupin_2"/>
    <property type="match status" value="1"/>
</dbReference>
<dbReference type="InterPro" id="IPR013096">
    <property type="entry name" value="Cupin_2"/>
</dbReference>
<reference evidence="2 3" key="1">
    <citation type="journal article" date="2019" name="Int. J. Syst. Evol. Microbiol.">
        <title>The Global Catalogue of Microorganisms (GCM) 10K type strain sequencing project: providing services to taxonomists for standard genome sequencing and annotation.</title>
        <authorList>
            <consortium name="The Broad Institute Genomics Platform"/>
            <consortium name="The Broad Institute Genome Sequencing Center for Infectious Disease"/>
            <person name="Wu L."/>
            <person name="Ma J."/>
        </authorList>
    </citation>
    <scope>NUCLEOTIDE SEQUENCE [LARGE SCALE GENOMIC DNA]</scope>
    <source>
        <strain evidence="2 3">CGMCC 1.10593</strain>
    </source>
</reference>
<dbReference type="SUPFAM" id="SSF51182">
    <property type="entry name" value="RmlC-like cupins"/>
    <property type="match status" value="1"/>
</dbReference>
<dbReference type="Gene3D" id="2.60.120.10">
    <property type="entry name" value="Jelly Rolls"/>
    <property type="match status" value="1"/>
</dbReference>